<accession>A0A1T0CUN5</accession>
<dbReference type="SUPFAM" id="SSF46626">
    <property type="entry name" value="Cytochrome c"/>
    <property type="match status" value="1"/>
</dbReference>
<dbReference type="Pfam" id="PF13442">
    <property type="entry name" value="Cytochrome_CBB3"/>
    <property type="match status" value="1"/>
</dbReference>
<feature type="domain" description="Cytochrome c" evidence="8">
    <location>
        <begin position="20"/>
        <end position="99"/>
    </location>
</feature>
<keyword evidence="3 6" id="KW-0479">Metal-binding</keyword>
<evidence type="ECO:0000256" key="6">
    <source>
        <dbReference type="PROSITE-ProRule" id="PRU00433"/>
    </source>
</evidence>
<evidence type="ECO:0000259" key="8">
    <source>
        <dbReference type="PROSITE" id="PS51007"/>
    </source>
</evidence>
<dbReference type="AlphaFoldDB" id="A0A1T0CUN5"/>
<evidence type="ECO:0000256" key="1">
    <source>
        <dbReference type="ARBA" id="ARBA00022448"/>
    </source>
</evidence>
<evidence type="ECO:0000256" key="4">
    <source>
        <dbReference type="ARBA" id="ARBA00022982"/>
    </source>
</evidence>
<dbReference type="PANTHER" id="PTHR40942:SF4">
    <property type="entry name" value="CYTOCHROME C5"/>
    <property type="match status" value="1"/>
</dbReference>
<gene>
    <name evidence="9" type="ORF">B0681_03630</name>
</gene>
<protein>
    <submittedName>
        <fullName evidence="9">Cytochrome c5 family protein</fullName>
    </submittedName>
</protein>
<dbReference type="GO" id="GO:0005506">
    <property type="term" value="F:iron ion binding"/>
    <property type="evidence" value="ECO:0007669"/>
    <property type="project" value="InterPro"/>
</dbReference>
<dbReference type="RefSeq" id="WP_078317397.1">
    <property type="nucleotide sequence ID" value="NZ_MUYV01000003.1"/>
</dbReference>
<keyword evidence="1" id="KW-0813">Transport</keyword>
<evidence type="ECO:0000313" key="10">
    <source>
        <dbReference type="Proteomes" id="UP000190683"/>
    </source>
</evidence>
<sequence length="99" mass="10504">MKTLIKTSLIAMLGLASASLVHADIAQTYNKSCATCHDSGALNAPKKGDSATWQKLIQQKGQAALVKAAHDGKHQMPAMGLCQSCSDEDLANLIDYMSK</sequence>
<evidence type="ECO:0000256" key="2">
    <source>
        <dbReference type="ARBA" id="ARBA00022617"/>
    </source>
</evidence>
<dbReference type="GO" id="GO:0009055">
    <property type="term" value="F:electron transfer activity"/>
    <property type="evidence" value="ECO:0007669"/>
    <property type="project" value="InterPro"/>
</dbReference>
<feature type="chain" id="PRO_5012910609" evidence="7">
    <location>
        <begin position="24"/>
        <end position="99"/>
    </location>
</feature>
<dbReference type="InterPro" id="IPR002323">
    <property type="entry name" value="Cyt_CIE"/>
</dbReference>
<dbReference type="PROSITE" id="PS51007">
    <property type="entry name" value="CYTC"/>
    <property type="match status" value="1"/>
</dbReference>
<dbReference type="GO" id="GO:0020037">
    <property type="term" value="F:heme binding"/>
    <property type="evidence" value="ECO:0007669"/>
    <property type="project" value="InterPro"/>
</dbReference>
<keyword evidence="4" id="KW-0249">Electron transport</keyword>
<evidence type="ECO:0000256" key="5">
    <source>
        <dbReference type="ARBA" id="ARBA00023004"/>
    </source>
</evidence>
<evidence type="ECO:0000313" key="9">
    <source>
        <dbReference type="EMBL" id="OOS26032.1"/>
    </source>
</evidence>
<dbReference type="EMBL" id="MUYV01000003">
    <property type="protein sequence ID" value="OOS26032.1"/>
    <property type="molecule type" value="Genomic_DNA"/>
</dbReference>
<keyword evidence="7" id="KW-0732">Signal</keyword>
<organism evidence="9 10">
    <name type="scientific">Moraxella porci DSM 25326</name>
    <dbReference type="NCBI Taxonomy" id="573983"/>
    <lineage>
        <taxon>Bacteria</taxon>
        <taxon>Pseudomonadati</taxon>
        <taxon>Pseudomonadota</taxon>
        <taxon>Gammaproteobacteria</taxon>
        <taxon>Moraxellales</taxon>
        <taxon>Moraxellaceae</taxon>
        <taxon>Moraxella</taxon>
    </lineage>
</organism>
<keyword evidence="5 6" id="KW-0408">Iron</keyword>
<proteinExistence type="predicted"/>
<comment type="caution">
    <text evidence="9">The sequence shown here is derived from an EMBL/GenBank/DDBJ whole genome shotgun (WGS) entry which is preliminary data.</text>
</comment>
<feature type="signal peptide" evidence="7">
    <location>
        <begin position="1"/>
        <end position="23"/>
    </location>
</feature>
<name>A0A1T0CUN5_9GAMM</name>
<dbReference type="PANTHER" id="PTHR40942">
    <property type="match status" value="1"/>
</dbReference>
<dbReference type="STRING" id="573983.B0681_03630"/>
<dbReference type="PRINTS" id="PR00607">
    <property type="entry name" value="CYTCHROMECIE"/>
</dbReference>
<dbReference type="InterPro" id="IPR009056">
    <property type="entry name" value="Cyt_c-like_dom"/>
</dbReference>
<dbReference type="Proteomes" id="UP000190683">
    <property type="component" value="Unassembled WGS sequence"/>
</dbReference>
<reference evidence="9 10" key="1">
    <citation type="submission" date="2017-02" db="EMBL/GenBank/DDBJ databases">
        <title>Draft genome sequence of Moraxella porci CCUG 54912T type strain.</title>
        <authorList>
            <person name="Salva-Serra F."/>
            <person name="Engstrom-Jakobsson H."/>
            <person name="Thorell K."/>
            <person name="Jaen-Luchoro D."/>
            <person name="Gonzales-Siles L."/>
            <person name="Karlsson R."/>
            <person name="Yazdan S."/>
            <person name="Boulund F."/>
            <person name="Johnning A."/>
            <person name="Engstrand L."/>
            <person name="Kristiansson E."/>
            <person name="Moore E."/>
        </authorList>
    </citation>
    <scope>NUCLEOTIDE SEQUENCE [LARGE SCALE GENOMIC DNA]</scope>
    <source>
        <strain evidence="9 10">CCUG 54912</strain>
    </source>
</reference>
<keyword evidence="10" id="KW-1185">Reference proteome</keyword>
<keyword evidence="2 6" id="KW-0349">Heme</keyword>
<dbReference type="Gene3D" id="1.10.760.10">
    <property type="entry name" value="Cytochrome c-like domain"/>
    <property type="match status" value="1"/>
</dbReference>
<evidence type="ECO:0000256" key="3">
    <source>
        <dbReference type="ARBA" id="ARBA00022723"/>
    </source>
</evidence>
<evidence type="ECO:0000256" key="7">
    <source>
        <dbReference type="SAM" id="SignalP"/>
    </source>
</evidence>
<dbReference type="InterPro" id="IPR036909">
    <property type="entry name" value="Cyt_c-like_dom_sf"/>
</dbReference>